<evidence type="ECO:0000256" key="3">
    <source>
        <dbReference type="SAM" id="Phobius"/>
    </source>
</evidence>
<evidence type="ECO:0000256" key="1">
    <source>
        <dbReference type="SAM" id="Coils"/>
    </source>
</evidence>
<keyword evidence="1" id="KW-0175">Coiled coil</keyword>
<keyword evidence="3" id="KW-0472">Membrane</keyword>
<reference evidence="4 5" key="1">
    <citation type="submission" date="2014-04" db="EMBL/GenBank/DDBJ databases">
        <authorList>
            <consortium name="DOE Joint Genome Institute"/>
            <person name="Kuo A."/>
            <person name="Zuccaro A."/>
            <person name="Kohler A."/>
            <person name="Nagy L.G."/>
            <person name="Floudas D."/>
            <person name="Copeland A."/>
            <person name="Barry K.W."/>
            <person name="Cichocki N."/>
            <person name="Veneault-Fourrey C."/>
            <person name="LaButti K."/>
            <person name="Lindquist E.A."/>
            <person name="Lipzen A."/>
            <person name="Lundell T."/>
            <person name="Morin E."/>
            <person name="Murat C."/>
            <person name="Sun H."/>
            <person name="Tunlid A."/>
            <person name="Henrissat B."/>
            <person name="Grigoriev I.V."/>
            <person name="Hibbett D.S."/>
            <person name="Martin F."/>
            <person name="Nordberg H.P."/>
            <person name="Cantor M.N."/>
            <person name="Hua S.X."/>
        </authorList>
    </citation>
    <scope>NUCLEOTIDE SEQUENCE [LARGE SCALE GENOMIC DNA]</scope>
    <source>
        <strain evidence="4 5">MAFF 305830</strain>
    </source>
</reference>
<sequence length="321" mass="35839">YPGHPSTEEPAHDQISTFNGDEEGDVRSKRRSLDIGAIFVLFVVILPVIFLIMILYLRASLPSPENQGNIYDLKHRVSGLSDSLATCTANSSRLFNALYQEETHVEVLDQMLDQCRVSKAALNERLNNTQEALNICVNEEEDLKRQVDRGAYVQFLDYVGKTGTGGDSWVCSDSTPAWSYGYTSTNAPHPSINIQTWISDMDDVQHSTAPLIFPPIFDSAESYAQSQVTLKGRGLMPMENKDVPSRGSMILDPSIRNSMRIVGYTVKSLNTGGHNGWWRISKPPAFGVEGGTLEFFAVAGKLYRNSARFKVMVYWSLWPDM</sequence>
<reference evidence="5" key="2">
    <citation type="submission" date="2015-01" db="EMBL/GenBank/DDBJ databases">
        <title>Evolutionary Origins and Diversification of the Mycorrhizal Mutualists.</title>
        <authorList>
            <consortium name="DOE Joint Genome Institute"/>
            <consortium name="Mycorrhizal Genomics Consortium"/>
            <person name="Kohler A."/>
            <person name="Kuo A."/>
            <person name="Nagy L.G."/>
            <person name="Floudas D."/>
            <person name="Copeland A."/>
            <person name="Barry K.W."/>
            <person name="Cichocki N."/>
            <person name="Veneault-Fourrey C."/>
            <person name="LaButti K."/>
            <person name="Lindquist E.A."/>
            <person name="Lipzen A."/>
            <person name="Lundell T."/>
            <person name="Morin E."/>
            <person name="Murat C."/>
            <person name="Riley R."/>
            <person name="Ohm R."/>
            <person name="Sun H."/>
            <person name="Tunlid A."/>
            <person name="Henrissat B."/>
            <person name="Grigoriev I.V."/>
            <person name="Hibbett D.S."/>
            <person name="Martin F."/>
        </authorList>
    </citation>
    <scope>NUCLEOTIDE SEQUENCE [LARGE SCALE GENOMIC DNA]</scope>
    <source>
        <strain evidence="5">MAFF 305830</strain>
    </source>
</reference>
<evidence type="ECO:0000256" key="2">
    <source>
        <dbReference type="SAM" id="MobiDB-lite"/>
    </source>
</evidence>
<evidence type="ECO:0000313" key="4">
    <source>
        <dbReference type="EMBL" id="KIM22523.1"/>
    </source>
</evidence>
<protein>
    <submittedName>
        <fullName evidence="4">Uncharacterized protein</fullName>
    </submittedName>
</protein>
<dbReference type="OrthoDB" id="3248302at2759"/>
<dbReference type="EMBL" id="KN824354">
    <property type="protein sequence ID" value="KIM22523.1"/>
    <property type="molecule type" value="Genomic_DNA"/>
</dbReference>
<dbReference type="HOGENOM" id="CLU_067380_0_0_1"/>
<feature type="non-terminal residue" evidence="4">
    <location>
        <position position="1"/>
    </location>
</feature>
<accession>A0A0C2W7W0</accession>
<feature type="coiled-coil region" evidence="1">
    <location>
        <begin position="112"/>
        <end position="146"/>
    </location>
</feature>
<dbReference type="Proteomes" id="UP000054097">
    <property type="component" value="Unassembled WGS sequence"/>
</dbReference>
<feature type="compositionally biased region" description="Basic and acidic residues" evidence="2">
    <location>
        <begin position="1"/>
        <end position="12"/>
    </location>
</feature>
<feature type="region of interest" description="Disordered" evidence="2">
    <location>
        <begin position="1"/>
        <end position="24"/>
    </location>
</feature>
<evidence type="ECO:0000313" key="5">
    <source>
        <dbReference type="Proteomes" id="UP000054097"/>
    </source>
</evidence>
<name>A0A0C2W7W0_SERVB</name>
<proteinExistence type="predicted"/>
<keyword evidence="5" id="KW-1185">Reference proteome</keyword>
<gene>
    <name evidence="4" type="ORF">M408DRAFT_332893</name>
</gene>
<organism evidence="4 5">
    <name type="scientific">Serendipita vermifera MAFF 305830</name>
    <dbReference type="NCBI Taxonomy" id="933852"/>
    <lineage>
        <taxon>Eukaryota</taxon>
        <taxon>Fungi</taxon>
        <taxon>Dikarya</taxon>
        <taxon>Basidiomycota</taxon>
        <taxon>Agaricomycotina</taxon>
        <taxon>Agaricomycetes</taxon>
        <taxon>Sebacinales</taxon>
        <taxon>Serendipitaceae</taxon>
        <taxon>Serendipita</taxon>
    </lineage>
</organism>
<keyword evidence="3" id="KW-1133">Transmembrane helix</keyword>
<keyword evidence="3" id="KW-0812">Transmembrane</keyword>
<feature type="transmembrane region" description="Helical" evidence="3">
    <location>
        <begin position="35"/>
        <end position="57"/>
    </location>
</feature>
<dbReference type="AlphaFoldDB" id="A0A0C2W7W0"/>